<dbReference type="EMBL" id="STGV01000003">
    <property type="protein sequence ID" value="THV23046.1"/>
    <property type="molecule type" value="Genomic_DNA"/>
</dbReference>
<accession>A0A4V4HMQ6</accession>
<dbReference type="OrthoDB" id="8116599at2"/>
<name>A0A4V4HMQ6_9HYPH</name>
<keyword evidence="2" id="KW-1185">Reference proteome</keyword>
<comment type="caution">
    <text evidence="1">The sequence shown here is derived from an EMBL/GenBank/DDBJ whole genome shotgun (WGS) entry which is preliminary data.</text>
</comment>
<reference evidence="1 2" key="1">
    <citation type="submission" date="2019-04" db="EMBL/GenBank/DDBJ databases">
        <title>Genome sequence of strain shin9-1.</title>
        <authorList>
            <person name="Gao J."/>
            <person name="Sun J."/>
        </authorList>
    </citation>
    <scope>NUCLEOTIDE SEQUENCE [LARGE SCALE GENOMIC DNA]</scope>
    <source>
        <strain evidence="2">shin9-1</strain>
    </source>
</reference>
<organism evidence="1 2">
    <name type="scientific">Peteryoungia ipomoeae</name>
    <dbReference type="NCBI Taxonomy" id="1210932"/>
    <lineage>
        <taxon>Bacteria</taxon>
        <taxon>Pseudomonadati</taxon>
        <taxon>Pseudomonadota</taxon>
        <taxon>Alphaproteobacteria</taxon>
        <taxon>Hyphomicrobiales</taxon>
        <taxon>Rhizobiaceae</taxon>
        <taxon>Peteryoungia</taxon>
    </lineage>
</organism>
<evidence type="ECO:0000313" key="1">
    <source>
        <dbReference type="EMBL" id="THV23046.1"/>
    </source>
</evidence>
<protein>
    <submittedName>
        <fullName evidence="1">Uncharacterized protein</fullName>
    </submittedName>
</protein>
<evidence type="ECO:0000313" key="2">
    <source>
        <dbReference type="Proteomes" id="UP000308828"/>
    </source>
</evidence>
<gene>
    <name evidence="1" type="ORF">FAA97_10515</name>
</gene>
<dbReference type="RefSeq" id="WP_136598490.1">
    <property type="nucleotide sequence ID" value="NZ_STGV01000003.1"/>
</dbReference>
<proteinExistence type="predicted"/>
<sequence>MTQEIDTLGKALRHNMLVMATCRSCEKQARFLAADIAAFYGHGRNPRTLKFRCTDCDSRDCKVTLVENPHDRTPETIIWRPVKTRL</sequence>
<dbReference type="Proteomes" id="UP000308828">
    <property type="component" value="Unassembled WGS sequence"/>
</dbReference>
<dbReference type="AlphaFoldDB" id="A0A4V4HMQ6"/>